<dbReference type="Proteomes" id="UP001369086">
    <property type="component" value="Unassembled WGS sequence"/>
</dbReference>
<gene>
    <name evidence="4" type="ORF">HHUSO_G29642</name>
</gene>
<organism evidence="4 5">
    <name type="scientific">Huso huso</name>
    <name type="common">Beluga</name>
    <name type="synonym">Acipenser huso</name>
    <dbReference type="NCBI Taxonomy" id="61971"/>
    <lineage>
        <taxon>Eukaryota</taxon>
        <taxon>Metazoa</taxon>
        <taxon>Chordata</taxon>
        <taxon>Craniata</taxon>
        <taxon>Vertebrata</taxon>
        <taxon>Euteleostomi</taxon>
        <taxon>Actinopterygii</taxon>
        <taxon>Chondrostei</taxon>
        <taxon>Acipenseriformes</taxon>
        <taxon>Acipenseridae</taxon>
        <taxon>Huso</taxon>
    </lineage>
</organism>
<comment type="caution">
    <text evidence="4">The sequence shown here is derived from an EMBL/GenBank/DDBJ whole genome shotgun (WGS) entry which is preliminary data.</text>
</comment>
<dbReference type="Gene3D" id="4.10.60.10">
    <property type="entry name" value="Zinc finger, CCHC-type"/>
    <property type="match status" value="1"/>
</dbReference>
<dbReference type="Pfam" id="PF23058">
    <property type="entry name" value="RBD_ZCCHC3_2nd"/>
    <property type="match status" value="1"/>
</dbReference>
<reference evidence="4 5" key="1">
    <citation type="submission" date="2021-05" db="EMBL/GenBank/DDBJ databases">
        <authorList>
            <person name="Zahm M."/>
            <person name="Klopp C."/>
            <person name="Cabau C."/>
            <person name="Kuhl H."/>
            <person name="Suciu R."/>
            <person name="Ciorpac M."/>
            <person name="Holostenco D."/>
            <person name="Gessner J."/>
            <person name="Wuertz S."/>
            <person name="Hohne C."/>
            <person name="Stock M."/>
            <person name="Gislard M."/>
            <person name="Lluch J."/>
            <person name="Milhes M."/>
            <person name="Lampietro C."/>
            <person name="Lopez Roques C."/>
            <person name="Donnadieu C."/>
            <person name="Du K."/>
            <person name="Schartl M."/>
            <person name="Guiguen Y."/>
        </authorList>
    </citation>
    <scope>NUCLEOTIDE SEQUENCE [LARGE SCALE GENOMIC DNA]</scope>
    <source>
        <strain evidence="4">Hh-F2</strain>
        <tissue evidence="4">Blood</tissue>
    </source>
</reference>
<protein>
    <submittedName>
        <fullName evidence="4">Zinc finger CCHC domain-containing protein 3-like</fullName>
    </submittedName>
</protein>
<evidence type="ECO:0000259" key="3">
    <source>
        <dbReference type="PROSITE" id="PS50158"/>
    </source>
</evidence>
<dbReference type="InterPro" id="IPR057811">
    <property type="entry name" value="RBD_ZCCHC3_2nd"/>
</dbReference>
<dbReference type="PROSITE" id="PS50158">
    <property type="entry name" value="ZF_CCHC"/>
    <property type="match status" value="1"/>
</dbReference>
<dbReference type="PANTHER" id="PTHR22639:SF3">
    <property type="entry name" value="ZINC FINGER CCHC DOMAIN-CONTAINING PROTEIN 3"/>
    <property type="match status" value="1"/>
</dbReference>
<evidence type="ECO:0000256" key="1">
    <source>
        <dbReference type="PROSITE-ProRule" id="PRU00047"/>
    </source>
</evidence>
<evidence type="ECO:0000256" key="2">
    <source>
        <dbReference type="SAM" id="MobiDB-lite"/>
    </source>
</evidence>
<dbReference type="Pfam" id="PF23057">
    <property type="entry name" value="RBD_ZCCHC3_1st"/>
    <property type="match status" value="1"/>
</dbReference>
<dbReference type="InterPro" id="IPR001878">
    <property type="entry name" value="Znf_CCHC"/>
</dbReference>
<feature type="domain" description="CCHC-type" evidence="3">
    <location>
        <begin position="219"/>
        <end position="235"/>
    </location>
</feature>
<dbReference type="PANTHER" id="PTHR22639">
    <property type="entry name" value="GAG-RELATED PROTEIN"/>
    <property type="match status" value="1"/>
</dbReference>
<keyword evidence="5" id="KW-1185">Reference proteome</keyword>
<keyword evidence="1" id="KW-0862">Zinc</keyword>
<keyword evidence="1" id="KW-0863">Zinc-finger</keyword>
<name>A0ABR0YGI7_HUSHU</name>
<feature type="region of interest" description="Disordered" evidence="2">
    <location>
        <begin position="247"/>
        <end position="286"/>
    </location>
</feature>
<sequence>MAATAGVRRFNVLRFNWSDKKEVSLSRLDFSRQILQRLLEVKPEDLNCLIKLPGIAVSFDVSFVSNGAMEKCLEVYNKKKKDAPLSQFLVEPLSDREIKVVTIQFYSEVVNDYDIETWLHRHCKVKSRSRKVKDADGVWNGARQWLIQLHEDPNGINGVRHLPSNFSLGTTRGFVMYYGMPKLCRNCGGWGHLAVACKVVKCKNCGGAHISSLCTEEKKCNLCGKEGHVFKMCPDLFTNVVKMQRVPRSTGGGGGGRSRGAASGGTCGGGERGRSGEAGKQRAAVW</sequence>
<proteinExistence type="predicted"/>
<feature type="compositionally biased region" description="Gly residues" evidence="2">
    <location>
        <begin position="250"/>
        <end position="270"/>
    </location>
</feature>
<keyword evidence="1" id="KW-0479">Metal-binding</keyword>
<evidence type="ECO:0000313" key="4">
    <source>
        <dbReference type="EMBL" id="KAK6471295.1"/>
    </source>
</evidence>
<dbReference type="InterPro" id="IPR042509">
    <property type="entry name" value="ZCCHC3"/>
</dbReference>
<accession>A0ABR0YGI7</accession>
<evidence type="ECO:0000313" key="5">
    <source>
        <dbReference type="Proteomes" id="UP001369086"/>
    </source>
</evidence>
<dbReference type="EMBL" id="JAHFZB010000032">
    <property type="protein sequence ID" value="KAK6471295.1"/>
    <property type="molecule type" value="Genomic_DNA"/>
</dbReference>
<dbReference type="InterPro" id="IPR057810">
    <property type="entry name" value="RBD_ZCCHC3_1st"/>
</dbReference>
<dbReference type="SMART" id="SM00343">
    <property type="entry name" value="ZnF_C2HC"/>
    <property type="match status" value="3"/>
</dbReference>
<feature type="compositionally biased region" description="Basic and acidic residues" evidence="2">
    <location>
        <begin position="271"/>
        <end position="280"/>
    </location>
</feature>